<dbReference type="CDD" id="cd16282">
    <property type="entry name" value="metallo-hydrolase-like_MBL-fold"/>
    <property type="match status" value="1"/>
</dbReference>
<dbReference type="InterPro" id="IPR036866">
    <property type="entry name" value="RibonucZ/Hydroxyglut_hydro"/>
</dbReference>
<protein>
    <recommendedName>
        <fullName evidence="3">Metallo-beta-lactamase domain-containing protein</fullName>
    </recommendedName>
</protein>
<feature type="domain" description="Metallo-beta-lactamase" evidence="3">
    <location>
        <begin position="65"/>
        <end position="250"/>
    </location>
</feature>
<gene>
    <name evidence="4" type="ordered locus">Mpe_A2189</name>
</gene>
<reference evidence="4 5" key="1">
    <citation type="journal article" date="2007" name="J. Bacteriol.">
        <title>Whole-genome analysis of the methyl tert-butyl ether-degrading beta-proteobacterium Methylibium petroleiphilum PM1.</title>
        <authorList>
            <person name="Kane S.R."/>
            <person name="Chakicherla A.Y."/>
            <person name="Chain P.S.G."/>
            <person name="Schmidt R."/>
            <person name="Shin M.W."/>
            <person name="Legler T.C."/>
            <person name="Scow K.M."/>
            <person name="Larimer F.W."/>
            <person name="Lucas S.M."/>
            <person name="Richardson P.M."/>
            <person name="Hristova K.R."/>
        </authorList>
    </citation>
    <scope>NUCLEOTIDE SEQUENCE [LARGE SCALE GENOMIC DNA]</scope>
    <source>
        <strain evidence="5">ATCC BAA-1232 / LMG 22953 / PM1</strain>
    </source>
</reference>
<dbReference type="PANTHER" id="PTHR42951">
    <property type="entry name" value="METALLO-BETA-LACTAMASE DOMAIN-CONTAINING"/>
    <property type="match status" value="1"/>
</dbReference>
<dbReference type="PANTHER" id="PTHR42951:SF4">
    <property type="entry name" value="ACYL-COENZYME A THIOESTERASE MBLAC2"/>
    <property type="match status" value="1"/>
</dbReference>
<evidence type="ECO:0000256" key="2">
    <source>
        <dbReference type="SAM" id="SignalP"/>
    </source>
</evidence>
<dbReference type="KEGG" id="mpt:Mpe_A2189"/>
<evidence type="ECO:0000256" key="1">
    <source>
        <dbReference type="ARBA" id="ARBA00005250"/>
    </source>
</evidence>
<dbReference type="SUPFAM" id="SSF56281">
    <property type="entry name" value="Metallo-hydrolase/oxidoreductase"/>
    <property type="match status" value="1"/>
</dbReference>
<dbReference type="Proteomes" id="UP000000366">
    <property type="component" value="Chromosome"/>
</dbReference>
<dbReference type="EMBL" id="CP000555">
    <property type="protein sequence ID" value="ABM95145.1"/>
    <property type="molecule type" value="Genomic_DNA"/>
</dbReference>
<dbReference type="HOGENOM" id="CLU_056342_0_2_4"/>
<sequence length="323" mass="34777">MQFAIRRRILLPLVGALGLAAASGCATLAAPGADPTAPRAVEVASGVYMVQGSSGEVDLANQGRLGNAGFIVGDAGVIAIDSGTSYRHGQALLAEIARVTDKPVKLLLLTHARQEFIFGAAAFRERGIPVQMQRKASRLMTARCEGCLKTLNRVLGEEAMRGTVMFKPDTEFDAPYESGLIGRPVRVLYYGHSSGPGDIAVLDGRTGVLFAGGLLDQRRIPDVQDGEIDGWRQALQALRGLPIRQVVPGHGPVASAALIDGVDRYLTQLESRLIELTRADAALSEVPDAAGLPEFKDWDQYQTIHRRNASIVFVRMERDLLVR</sequence>
<dbReference type="Gene3D" id="3.60.15.10">
    <property type="entry name" value="Ribonuclease Z/Hydroxyacylglutathione hydrolase-like"/>
    <property type="match status" value="1"/>
</dbReference>
<keyword evidence="2" id="KW-0732">Signal</keyword>
<dbReference type="GO" id="GO:0017001">
    <property type="term" value="P:antibiotic catabolic process"/>
    <property type="evidence" value="ECO:0007669"/>
    <property type="project" value="UniProtKB-ARBA"/>
</dbReference>
<dbReference type="PROSITE" id="PS51257">
    <property type="entry name" value="PROKAR_LIPOPROTEIN"/>
    <property type="match status" value="1"/>
</dbReference>
<dbReference type="SMART" id="SM00849">
    <property type="entry name" value="Lactamase_B"/>
    <property type="match status" value="1"/>
</dbReference>
<evidence type="ECO:0000313" key="5">
    <source>
        <dbReference type="Proteomes" id="UP000000366"/>
    </source>
</evidence>
<dbReference type="eggNOG" id="COG0491">
    <property type="taxonomic scope" value="Bacteria"/>
</dbReference>
<keyword evidence="5" id="KW-1185">Reference proteome</keyword>
<evidence type="ECO:0000259" key="3">
    <source>
        <dbReference type="SMART" id="SM00849"/>
    </source>
</evidence>
<accession>A2SHV6</accession>
<dbReference type="Pfam" id="PF00753">
    <property type="entry name" value="Lactamase_B"/>
    <property type="match status" value="1"/>
</dbReference>
<organism evidence="4 5">
    <name type="scientific">Methylibium petroleiphilum (strain ATCC BAA-1232 / LMG 22953 / PM1)</name>
    <dbReference type="NCBI Taxonomy" id="420662"/>
    <lineage>
        <taxon>Bacteria</taxon>
        <taxon>Pseudomonadati</taxon>
        <taxon>Pseudomonadota</taxon>
        <taxon>Betaproteobacteria</taxon>
        <taxon>Burkholderiales</taxon>
        <taxon>Sphaerotilaceae</taxon>
        <taxon>Methylibium</taxon>
    </lineage>
</organism>
<comment type="similarity">
    <text evidence="1">Belongs to the metallo-beta-lactamase superfamily. Class-B beta-lactamase family.</text>
</comment>
<evidence type="ECO:0000313" key="4">
    <source>
        <dbReference type="EMBL" id="ABM95145.1"/>
    </source>
</evidence>
<dbReference type="AlphaFoldDB" id="A2SHV6"/>
<dbReference type="InterPro" id="IPR050855">
    <property type="entry name" value="NDM-1-like"/>
</dbReference>
<feature type="chain" id="PRO_5002645822" description="Metallo-beta-lactamase domain-containing protein" evidence="2">
    <location>
        <begin position="29"/>
        <end position="323"/>
    </location>
</feature>
<dbReference type="RefSeq" id="WP_011829782.1">
    <property type="nucleotide sequence ID" value="NC_008825.1"/>
</dbReference>
<proteinExistence type="inferred from homology"/>
<dbReference type="InterPro" id="IPR001279">
    <property type="entry name" value="Metallo-B-lactamas"/>
</dbReference>
<feature type="signal peptide" evidence="2">
    <location>
        <begin position="1"/>
        <end position="28"/>
    </location>
</feature>
<dbReference type="STRING" id="420662.Mpe_A2189"/>
<name>A2SHV6_METPP</name>